<organism evidence="1 2">
    <name type="scientific">Pseudomonas fluorescens</name>
    <dbReference type="NCBI Taxonomy" id="294"/>
    <lineage>
        <taxon>Bacteria</taxon>
        <taxon>Pseudomonadati</taxon>
        <taxon>Pseudomonadota</taxon>
        <taxon>Gammaproteobacteria</taxon>
        <taxon>Pseudomonadales</taxon>
        <taxon>Pseudomonadaceae</taxon>
        <taxon>Pseudomonas</taxon>
    </lineage>
</organism>
<sequence length="115" mass="12500">MTGHDAISVAETSNGIVVAIDHFDQLTIFVVTVLHQSFDGEVVDHTLDIGQATQRIVVMQVNTNTARDADVGKRIVGRIGEVQVMAQGIFNALQLNSSIVVRHFAEIEESVVECL</sequence>
<proteinExistence type="predicted"/>
<dbReference type="AlphaFoldDB" id="A0A5E7G1F7"/>
<dbReference type="Proteomes" id="UP000409037">
    <property type="component" value="Unassembled WGS sequence"/>
</dbReference>
<evidence type="ECO:0000313" key="2">
    <source>
        <dbReference type="Proteomes" id="UP000409037"/>
    </source>
</evidence>
<gene>
    <name evidence="1" type="ORF">PS833_06694</name>
</gene>
<name>A0A5E7G1F7_PSEFL</name>
<dbReference type="EMBL" id="CABVHU010000066">
    <property type="protein sequence ID" value="VVO45426.1"/>
    <property type="molecule type" value="Genomic_DNA"/>
</dbReference>
<evidence type="ECO:0000313" key="1">
    <source>
        <dbReference type="EMBL" id="VVO45426.1"/>
    </source>
</evidence>
<reference evidence="1 2" key="1">
    <citation type="submission" date="2019-09" db="EMBL/GenBank/DDBJ databases">
        <authorList>
            <person name="Chandra G."/>
            <person name="Truman W A."/>
        </authorList>
    </citation>
    <scope>NUCLEOTIDE SEQUENCE [LARGE SCALE GENOMIC DNA]</scope>
    <source>
        <strain evidence="1">PS833</strain>
    </source>
</reference>
<accession>A0A5E7G1F7</accession>
<protein>
    <submittedName>
        <fullName evidence="1">Uncharacterized protein</fullName>
    </submittedName>
</protein>